<reference evidence="1" key="1">
    <citation type="submission" date="2023-03" db="EMBL/GenBank/DDBJ databases">
        <title>Actinorhabdospora filicis NBRC 111898.</title>
        <authorList>
            <person name="Ichikawa N."/>
            <person name="Sato H."/>
            <person name="Tonouchi N."/>
        </authorList>
    </citation>
    <scope>NUCLEOTIDE SEQUENCE</scope>
    <source>
        <strain evidence="1">NBRC 111898</strain>
    </source>
</reference>
<accession>A0A9W6SR93</accession>
<proteinExistence type="predicted"/>
<comment type="caution">
    <text evidence="1">The sequence shown here is derived from an EMBL/GenBank/DDBJ whole genome shotgun (WGS) entry which is preliminary data.</text>
</comment>
<name>A0A9W6SR93_9ACTN</name>
<dbReference type="Proteomes" id="UP001165079">
    <property type="component" value="Unassembled WGS sequence"/>
</dbReference>
<dbReference type="EMBL" id="BSTX01000004">
    <property type="protein sequence ID" value="GLZ80402.1"/>
    <property type="molecule type" value="Genomic_DNA"/>
</dbReference>
<evidence type="ECO:0008006" key="3">
    <source>
        <dbReference type="Google" id="ProtNLM"/>
    </source>
</evidence>
<organism evidence="1 2">
    <name type="scientific">Actinorhabdospora filicis</name>
    <dbReference type="NCBI Taxonomy" id="1785913"/>
    <lineage>
        <taxon>Bacteria</taxon>
        <taxon>Bacillati</taxon>
        <taxon>Actinomycetota</taxon>
        <taxon>Actinomycetes</taxon>
        <taxon>Micromonosporales</taxon>
        <taxon>Micromonosporaceae</taxon>
        <taxon>Actinorhabdospora</taxon>
    </lineage>
</organism>
<dbReference type="AlphaFoldDB" id="A0A9W6SR93"/>
<protein>
    <recommendedName>
        <fullName evidence="3">Excreted virulence factor EspC, type VII ESX diderm</fullName>
    </recommendedName>
</protein>
<evidence type="ECO:0000313" key="2">
    <source>
        <dbReference type="Proteomes" id="UP001165079"/>
    </source>
</evidence>
<keyword evidence="2" id="KW-1185">Reference proteome</keyword>
<evidence type="ECO:0000313" key="1">
    <source>
        <dbReference type="EMBL" id="GLZ80402.1"/>
    </source>
</evidence>
<sequence length="107" mass="11588">MAGDFKVESQAVRGEAARFRTAVTARFDKAAEAMSTAQVGNPEMYGPLLNAWGKPAELAESFAKVAEAMKSLASMAQAIPEALGRVADTYDEAEEAQKRKFRSHHGR</sequence>
<dbReference type="RefSeq" id="WP_285665570.1">
    <property type="nucleotide sequence ID" value="NZ_BSTX01000004.1"/>
</dbReference>
<gene>
    <name evidence="1" type="ORF">Afil01_52090</name>
</gene>